<dbReference type="InterPro" id="IPR036366">
    <property type="entry name" value="PGBDSf"/>
</dbReference>
<dbReference type="InterPro" id="IPR036365">
    <property type="entry name" value="PGBD-like_sf"/>
</dbReference>
<dbReference type="RefSeq" id="WP_281485529.1">
    <property type="nucleotide sequence ID" value="NZ_CP124543.1"/>
</dbReference>
<accession>A0AAJ6PBZ1</accession>
<evidence type="ECO:0000259" key="1">
    <source>
        <dbReference type="Pfam" id="PF01471"/>
    </source>
</evidence>
<dbReference type="InterPro" id="IPR002477">
    <property type="entry name" value="Peptidoglycan-bd-like"/>
</dbReference>
<organism evidence="2 3">
    <name type="scientific">Halotia branconii CENA392</name>
    <dbReference type="NCBI Taxonomy" id="1539056"/>
    <lineage>
        <taxon>Bacteria</taxon>
        <taxon>Bacillati</taxon>
        <taxon>Cyanobacteriota</taxon>
        <taxon>Cyanophyceae</taxon>
        <taxon>Nostocales</taxon>
        <taxon>Nodulariaceae</taxon>
        <taxon>Halotia</taxon>
    </lineage>
</organism>
<evidence type="ECO:0000313" key="2">
    <source>
        <dbReference type="EMBL" id="WGV28302.1"/>
    </source>
</evidence>
<gene>
    <name evidence="2" type="ORF">QI031_12875</name>
</gene>
<proteinExistence type="predicted"/>
<dbReference type="KEGG" id="hbq:QI031_12875"/>
<feature type="domain" description="Peptidoglycan binding-like" evidence="1">
    <location>
        <begin position="297"/>
        <end position="350"/>
    </location>
</feature>
<dbReference type="Pfam" id="PF01471">
    <property type="entry name" value="PG_binding_1"/>
    <property type="match status" value="4"/>
</dbReference>
<dbReference type="Proteomes" id="UP001223520">
    <property type="component" value="Chromosome"/>
</dbReference>
<name>A0AAJ6PBZ1_9CYAN</name>
<keyword evidence="3" id="KW-1185">Reference proteome</keyword>
<reference evidence="2 3" key="1">
    <citation type="journal article" date="2023" name="Limnol Oceanogr Lett">
        <title>Environmental adaptations by the intertidal Antarctic cyanobacterium Halotia branconii CENA392 as revealed using long-read genome sequencing.</title>
        <authorList>
            <person name="Dextro R.B."/>
            <person name="Delbaje E."/>
            <person name="Freitas P.N.N."/>
            <person name="Geraldes V."/>
            <person name="Pinto E."/>
            <person name="Long P.F."/>
            <person name="Fiore M.F."/>
        </authorList>
    </citation>
    <scope>NUCLEOTIDE SEQUENCE [LARGE SCALE GENOMIC DNA]</scope>
    <source>
        <strain evidence="2 3">CENA392</strain>
    </source>
</reference>
<dbReference type="EMBL" id="CP124543">
    <property type="protein sequence ID" value="WGV28302.1"/>
    <property type="molecule type" value="Genomic_DNA"/>
</dbReference>
<evidence type="ECO:0000313" key="3">
    <source>
        <dbReference type="Proteomes" id="UP001223520"/>
    </source>
</evidence>
<dbReference type="SUPFAM" id="SSF47090">
    <property type="entry name" value="PGBD-like"/>
    <property type="match status" value="4"/>
</dbReference>
<protein>
    <submittedName>
        <fullName evidence="2">Peptidoglycan-binding protein</fullName>
    </submittedName>
</protein>
<feature type="domain" description="Peptidoglycan binding-like" evidence="1">
    <location>
        <begin position="226"/>
        <end position="282"/>
    </location>
</feature>
<sequence>MEAIVYSHLASVYEVSENIEIIPIRVNLKFLQWQKLSSVAAMRLLSVALTIGLLSVAGQTLALQKPGSSGTQVGNTQRCLKKLGYFNGPVTGKFATLTKTSVMRFQQANRLTADGIVGASTQQALQRACQSRISSVNNSNGLRVGSRGAAVSKLQQDLRRLRYFNGPSTGYFGPQTQQAVIRLQRANGIAADGIVGTRTIQAILSNQRPNNIGEGGEYPILSEGSSGAAVTRLQQRLRELGYFNAQPTGNFRRITKDSVIAFQRQAGISATGIANQQTWDALLGYSRFPTGGNIAASQVRDLQQYLRDLGYFNTNPTGTVGPLTRDAIARFQRDNRLYADGNADVEVLEAVRRVWENKYATGINSYQNNGYITVAPPINTGSSVVYSYQNNRYVVVVPFNDNDILNRVRLYVPYAVSEQSSLGNYINAGAYGDRESAERVSQMLRSNGLDARVEYF</sequence>
<feature type="domain" description="Peptidoglycan binding-like" evidence="1">
    <location>
        <begin position="147"/>
        <end position="203"/>
    </location>
</feature>
<feature type="domain" description="Peptidoglycan binding-like" evidence="1">
    <location>
        <begin position="69"/>
        <end position="125"/>
    </location>
</feature>
<dbReference type="Gene3D" id="1.10.101.10">
    <property type="entry name" value="PGBD-like superfamily/PGBD"/>
    <property type="match status" value="4"/>
</dbReference>
<dbReference type="AlphaFoldDB" id="A0AAJ6PBZ1"/>